<keyword evidence="4" id="KW-0067">ATP-binding</keyword>
<feature type="short sequence motif" description="Q motif" evidence="6">
    <location>
        <begin position="1"/>
        <end position="29"/>
    </location>
</feature>
<dbReference type="Proteomes" id="UP000249239">
    <property type="component" value="Unassembled WGS sequence"/>
</dbReference>
<evidence type="ECO:0000256" key="1">
    <source>
        <dbReference type="ARBA" id="ARBA00022741"/>
    </source>
</evidence>
<feature type="compositionally biased region" description="Basic residues" evidence="7">
    <location>
        <begin position="418"/>
        <end position="429"/>
    </location>
</feature>
<feature type="domain" description="Helicase ATP-binding" evidence="8">
    <location>
        <begin position="32"/>
        <end position="203"/>
    </location>
</feature>
<evidence type="ECO:0000313" key="11">
    <source>
        <dbReference type="EMBL" id="PZX09819.1"/>
    </source>
</evidence>
<evidence type="ECO:0000259" key="9">
    <source>
        <dbReference type="PROSITE" id="PS51194"/>
    </source>
</evidence>
<evidence type="ECO:0000256" key="6">
    <source>
        <dbReference type="PROSITE-ProRule" id="PRU00552"/>
    </source>
</evidence>
<dbReference type="Gene3D" id="3.40.50.300">
    <property type="entry name" value="P-loop containing nucleotide triphosphate hydrolases"/>
    <property type="match status" value="2"/>
</dbReference>
<gene>
    <name evidence="11" type="ORF">LX69_03507</name>
</gene>
<dbReference type="InterPro" id="IPR044742">
    <property type="entry name" value="DEAD/DEAH_RhlB"/>
</dbReference>
<dbReference type="SUPFAM" id="SSF52540">
    <property type="entry name" value="P-loop containing nucleoside triphosphate hydrolases"/>
    <property type="match status" value="1"/>
</dbReference>
<comment type="caution">
    <text evidence="11">The sequence shown here is derived from an EMBL/GenBank/DDBJ whole genome shotgun (WGS) entry which is preliminary data.</text>
</comment>
<dbReference type="Pfam" id="PF00270">
    <property type="entry name" value="DEAD"/>
    <property type="match status" value="1"/>
</dbReference>
<keyword evidence="3 11" id="KW-0347">Helicase</keyword>
<dbReference type="GO" id="GO:0003724">
    <property type="term" value="F:RNA helicase activity"/>
    <property type="evidence" value="ECO:0007669"/>
    <property type="project" value="InterPro"/>
</dbReference>
<accession>A0A2W7PKJ8</accession>
<organism evidence="11 12">
    <name type="scientific">Breznakibacter xylanolyticus</name>
    <dbReference type="NCBI Taxonomy" id="990"/>
    <lineage>
        <taxon>Bacteria</taxon>
        <taxon>Pseudomonadati</taxon>
        <taxon>Bacteroidota</taxon>
        <taxon>Bacteroidia</taxon>
        <taxon>Marinilabiliales</taxon>
        <taxon>Marinilabiliaceae</taxon>
        <taxon>Breznakibacter</taxon>
    </lineage>
</organism>
<dbReference type="InterPro" id="IPR011545">
    <property type="entry name" value="DEAD/DEAH_box_helicase_dom"/>
</dbReference>
<evidence type="ECO:0000256" key="2">
    <source>
        <dbReference type="ARBA" id="ARBA00022801"/>
    </source>
</evidence>
<dbReference type="SMART" id="SM00487">
    <property type="entry name" value="DEXDc"/>
    <property type="match status" value="1"/>
</dbReference>
<dbReference type="Pfam" id="PF00271">
    <property type="entry name" value="Helicase_C"/>
    <property type="match status" value="1"/>
</dbReference>
<dbReference type="GO" id="GO:0003676">
    <property type="term" value="F:nucleic acid binding"/>
    <property type="evidence" value="ECO:0007669"/>
    <property type="project" value="InterPro"/>
</dbReference>
<evidence type="ECO:0000256" key="7">
    <source>
        <dbReference type="SAM" id="MobiDB-lite"/>
    </source>
</evidence>
<feature type="domain" description="DEAD-box RNA helicase Q" evidence="10">
    <location>
        <begin position="1"/>
        <end position="29"/>
    </location>
</feature>
<dbReference type="PROSITE" id="PS51194">
    <property type="entry name" value="HELICASE_CTER"/>
    <property type="match status" value="1"/>
</dbReference>
<reference evidence="11 12" key="1">
    <citation type="submission" date="2018-06" db="EMBL/GenBank/DDBJ databases">
        <title>Genomic Encyclopedia of Archaeal and Bacterial Type Strains, Phase II (KMG-II): from individual species to whole genera.</title>
        <authorList>
            <person name="Goeker M."/>
        </authorList>
    </citation>
    <scope>NUCLEOTIDE SEQUENCE [LARGE SCALE GENOMIC DNA]</scope>
    <source>
        <strain evidence="11 12">DSM 6779</strain>
    </source>
</reference>
<dbReference type="InterPro" id="IPR001650">
    <property type="entry name" value="Helicase_C-like"/>
</dbReference>
<name>A0A2W7PKJ8_9BACT</name>
<dbReference type="GO" id="GO:0016787">
    <property type="term" value="F:hydrolase activity"/>
    <property type="evidence" value="ECO:0007669"/>
    <property type="project" value="UniProtKB-KW"/>
</dbReference>
<dbReference type="PROSITE" id="PS51192">
    <property type="entry name" value="HELICASE_ATP_BIND_1"/>
    <property type="match status" value="1"/>
</dbReference>
<feature type="domain" description="Helicase C-terminal" evidence="9">
    <location>
        <begin position="230"/>
        <end position="377"/>
    </location>
</feature>
<protein>
    <submittedName>
        <fullName evidence="11">ATP-dependent RNA helicase RhlE</fullName>
    </submittedName>
</protein>
<evidence type="ECO:0000259" key="8">
    <source>
        <dbReference type="PROSITE" id="PS51192"/>
    </source>
</evidence>
<dbReference type="AlphaFoldDB" id="A0A2W7PKJ8"/>
<sequence>MTFAELNLTSPLIRAINDLGFTHPTTIQEKAFPVIMSGRDVLGIAQTGTGKTIAFALPALRQWTFDKNKNPQILIIVPTRELVVQVMDVVKALAAYQNVTVHGVYGGVNMKTQAWDISGGMDVLVATPGRLYDLAVEGHINLKMVKKLILDEVDEMLDLGFRTQISAIFDLLPPKRQNLMFSATLTPEVDALIRNFFNDPVRIEAAPAGTPLDNIAQSAFRVPNFYTKINLLEHLLRQNNDMNKVLVFTATKELANEVFEQLSPMFPDQTDVIHSRKAQNYRFRAVNKFHDGKIRILIATDLISRGIDISQVSHVINFDMPAEPENYIHRIGRTGRADQKGVAISFIVPRDIDKTSAIETLMGQSIPELPFPDEVPVSAILAPSDKEPVPMKNTLTQTPKRDPEHGGAFHQKSDKNRKVNNKIPHKVKMMQKYGKPITKGAKKK</sequence>
<feature type="region of interest" description="Disordered" evidence="7">
    <location>
        <begin position="384"/>
        <end position="444"/>
    </location>
</feature>
<dbReference type="InterPro" id="IPR014001">
    <property type="entry name" value="Helicase_ATP-bd"/>
</dbReference>
<dbReference type="InterPro" id="IPR014014">
    <property type="entry name" value="RNA_helicase_DEAD_Q_motif"/>
</dbReference>
<keyword evidence="12" id="KW-1185">Reference proteome</keyword>
<dbReference type="RefSeq" id="WP_111447264.1">
    <property type="nucleotide sequence ID" value="NZ_QKZK01000070.1"/>
</dbReference>
<evidence type="ECO:0000256" key="4">
    <source>
        <dbReference type="ARBA" id="ARBA00022840"/>
    </source>
</evidence>
<dbReference type="EMBL" id="QKZK01000070">
    <property type="protein sequence ID" value="PZX09819.1"/>
    <property type="molecule type" value="Genomic_DNA"/>
</dbReference>
<keyword evidence="1" id="KW-0547">Nucleotide-binding</keyword>
<proteinExistence type="inferred from homology"/>
<comment type="similarity">
    <text evidence="5">Belongs to the DEAD box helicase family.</text>
</comment>
<dbReference type="InterPro" id="IPR050079">
    <property type="entry name" value="DEAD_box_RNA_helicase"/>
</dbReference>
<dbReference type="SMART" id="SM00490">
    <property type="entry name" value="HELICc"/>
    <property type="match status" value="1"/>
</dbReference>
<dbReference type="InterPro" id="IPR027417">
    <property type="entry name" value="P-loop_NTPase"/>
</dbReference>
<dbReference type="GO" id="GO:0005524">
    <property type="term" value="F:ATP binding"/>
    <property type="evidence" value="ECO:0007669"/>
    <property type="project" value="UniProtKB-KW"/>
</dbReference>
<dbReference type="PANTHER" id="PTHR47959">
    <property type="entry name" value="ATP-DEPENDENT RNA HELICASE RHLE-RELATED"/>
    <property type="match status" value="1"/>
</dbReference>
<keyword evidence="2" id="KW-0378">Hydrolase</keyword>
<dbReference type="CDD" id="cd00268">
    <property type="entry name" value="DEADc"/>
    <property type="match status" value="1"/>
</dbReference>
<evidence type="ECO:0000259" key="10">
    <source>
        <dbReference type="PROSITE" id="PS51195"/>
    </source>
</evidence>
<dbReference type="GO" id="GO:0005829">
    <property type="term" value="C:cytosol"/>
    <property type="evidence" value="ECO:0007669"/>
    <property type="project" value="TreeGrafter"/>
</dbReference>
<evidence type="ECO:0000256" key="5">
    <source>
        <dbReference type="ARBA" id="ARBA00038437"/>
    </source>
</evidence>
<evidence type="ECO:0000256" key="3">
    <source>
        <dbReference type="ARBA" id="ARBA00022806"/>
    </source>
</evidence>
<dbReference type="OrthoDB" id="974172at2"/>
<dbReference type="CDD" id="cd18787">
    <property type="entry name" value="SF2_C_DEAD"/>
    <property type="match status" value="1"/>
</dbReference>
<dbReference type="PROSITE" id="PS51195">
    <property type="entry name" value="Q_MOTIF"/>
    <property type="match status" value="1"/>
</dbReference>
<evidence type="ECO:0000313" key="12">
    <source>
        <dbReference type="Proteomes" id="UP000249239"/>
    </source>
</evidence>
<feature type="compositionally biased region" description="Basic and acidic residues" evidence="7">
    <location>
        <begin position="399"/>
        <end position="417"/>
    </location>
</feature>
<dbReference type="PANTHER" id="PTHR47959:SF13">
    <property type="entry name" value="ATP-DEPENDENT RNA HELICASE RHLE"/>
    <property type="match status" value="1"/>
</dbReference>